<accession>A0ABR5JZL7</accession>
<organism evidence="4 5">
    <name type="scientific">Lysinibacillus contaminans</name>
    <dbReference type="NCBI Taxonomy" id="1293441"/>
    <lineage>
        <taxon>Bacteria</taxon>
        <taxon>Bacillati</taxon>
        <taxon>Bacillota</taxon>
        <taxon>Bacilli</taxon>
        <taxon>Bacillales</taxon>
        <taxon>Bacillaceae</taxon>
        <taxon>Lysinibacillus</taxon>
    </lineage>
</organism>
<sequence>MQKSDNKRLRLIISTLVIFVIIPIVLYAGVVYLNDRKYYFISVVIVLLACVPLFIKFERRKPQPREILIIAVMAAISVAGRMIFVVVPGFKPVAAITIITGIYLGAEAGFLTGALSAIVSNIFFGQGPWTPFQMFMWGMIGFLAGVLGKTGVMEKKVALILFGVFAGGLFSFGMDVWGVISFSGIFSWEAYVAALGTALPFTIIYAVSNVIFLLLLAKPIGEKLKRIKIKYNILQ</sequence>
<evidence type="ECO:0000256" key="3">
    <source>
        <dbReference type="SAM" id="Phobius"/>
    </source>
</evidence>
<dbReference type="InterPro" id="IPR009825">
    <property type="entry name" value="ECF_substrate-spec-like"/>
</dbReference>
<keyword evidence="5" id="KW-1185">Reference proteome</keyword>
<keyword evidence="3" id="KW-0472">Membrane</keyword>
<feature type="transmembrane region" description="Helical" evidence="3">
    <location>
        <begin position="12"/>
        <end position="32"/>
    </location>
</feature>
<feature type="transmembrane region" description="Helical" evidence="3">
    <location>
        <begin position="192"/>
        <end position="217"/>
    </location>
</feature>
<name>A0ABR5JZL7_9BACI</name>
<dbReference type="RefSeq" id="WP_053582919.1">
    <property type="nucleotide sequence ID" value="NZ_LGRV01000003.1"/>
</dbReference>
<dbReference type="Proteomes" id="UP000050668">
    <property type="component" value="Unassembled WGS sequence"/>
</dbReference>
<dbReference type="Pfam" id="PF07155">
    <property type="entry name" value="ECF-ribofla_trS"/>
    <property type="match status" value="1"/>
</dbReference>
<protein>
    <submittedName>
        <fullName evidence="4">Metal ion ABC transporter, membrane-spanning subunit</fullName>
    </submittedName>
</protein>
<evidence type="ECO:0000256" key="1">
    <source>
        <dbReference type="ARBA" id="ARBA00022692"/>
    </source>
</evidence>
<feature type="transmembrane region" description="Helical" evidence="3">
    <location>
        <begin position="157"/>
        <end position="180"/>
    </location>
</feature>
<dbReference type="Gene3D" id="1.10.1760.20">
    <property type="match status" value="1"/>
</dbReference>
<keyword evidence="2 3" id="KW-1133">Transmembrane helix</keyword>
<dbReference type="PANTHER" id="PTHR37815:SF3">
    <property type="entry name" value="UPF0397 PROTEIN SPR0429"/>
    <property type="match status" value="1"/>
</dbReference>
<proteinExistence type="predicted"/>
<evidence type="ECO:0000313" key="4">
    <source>
        <dbReference type="EMBL" id="KOS68105.1"/>
    </source>
</evidence>
<feature type="transmembrane region" description="Helical" evidence="3">
    <location>
        <begin position="38"/>
        <end position="55"/>
    </location>
</feature>
<evidence type="ECO:0000256" key="2">
    <source>
        <dbReference type="ARBA" id="ARBA00022989"/>
    </source>
</evidence>
<dbReference type="PANTHER" id="PTHR37815">
    <property type="entry name" value="UPF0397 PROTEIN BC_2624-RELATED"/>
    <property type="match status" value="1"/>
</dbReference>
<gene>
    <name evidence="4" type="ORF">AEA09_05750</name>
</gene>
<comment type="caution">
    <text evidence="4">The sequence shown here is derived from an EMBL/GenBank/DDBJ whole genome shotgun (WGS) entry which is preliminary data.</text>
</comment>
<evidence type="ECO:0000313" key="5">
    <source>
        <dbReference type="Proteomes" id="UP000050668"/>
    </source>
</evidence>
<feature type="transmembrane region" description="Helical" evidence="3">
    <location>
        <begin position="93"/>
        <end position="124"/>
    </location>
</feature>
<keyword evidence="1 3" id="KW-0812">Transmembrane</keyword>
<feature type="transmembrane region" description="Helical" evidence="3">
    <location>
        <begin position="67"/>
        <end position="87"/>
    </location>
</feature>
<dbReference type="EMBL" id="LGRV01000003">
    <property type="protein sequence ID" value="KOS68105.1"/>
    <property type="molecule type" value="Genomic_DNA"/>
</dbReference>
<reference evidence="5" key="1">
    <citation type="submission" date="2015-07" db="EMBL/GenBank/DDBJ databases">
        <title>Fjat-14205 dsm 2895.</title>
        <authorList>
            <person name="Liu B."/>
            <person name="Wang J."/>
            <person name="Zhu Y."/>
            <person name="Liu G."/>
            <person name="Chen Q."/>
            <person name="Chen Z."/>
            <person name="Lan J."/>
            <person name="Che J."/>
            <person name="Ge C."/>
            <person name="Shi H."/>
            <person name="Pan Z."/>
            <person name="Liu X."/>
        </authorList>
    </citation>
    <scope>NUCLEOTIDE SEQUENCE [LARGE SCALE GENOMIC DNA]</scope>
    <source>
        <strain evidence="5">DSM 25560</strain>
    </source>
</reference>